<dbReference type="PANTHER" id="PTHR36454">
    <property type="entry name" value="LMO2823 PROTEIN"/>
    <property type="match status" value="1"/>
</dbReference>
<dbReference type="InterPro" id="IPR008323">
    <property type="entry name" value="UCP033563"/>
</dbReference>
<dbReference type="PANTHER" id="PTHR36454:SF1">
    <property type="entry name" value="DUF1015 DOMAIN-CONTAINING PROTEIN"/>
    <property type="match status" value="1"/>
</dbReference>
<gene>
    <name evidence="1" type="ORF">GCU85_00635</name>
</gene>
<proteinExistence type="predicted"/>
<evidence type="ECO:0000313" key="1">
    <source>
        <dbReference type="EMBL" id="MPV85238.1"/>
    </source>
</evidence>
<comment type="caution">
    <text evidence="1">The sequence shown here is derived from an EMBL/GenBank/DDBJ whole genome shotgun (WGS) entry which is preliminary data.</text>
</comment>
<reference evidence="1 2" key="1">
    <citation type="submission" date="2019-10" db="EMBL/GenBank/DDBJ databases">
        <title>Cardiobacteriales fam. a chemoheterotrophic member of the order Cardiobacteriales, and proposal of Cardiobacteriales fam. nov.</title>
        <authorList>
            <person name="Wang C."/>
        </authorList>
    </citation>
    <scope>NUCLEOTIDE SEQUENCE [LARGE SCALE GENOMIC DNA]</scope>
    <source>
        <strain evidence="1 2">ML27</strain>
    </source>
</reference>
<accession>A0A6N7EXP4</accession>
<dbReference type="Proteomes" id="UP000471298">
    <property type="component" value="Unassembled WGS sequence"/>
</dbReference>
<sequence length="410" mass="46917">MLNIHPLTGYLPQKASAKTVICPAYDTFTPAERRVFAEKNPDNFINTFRYIDEFEPHEGITLNMLLKQNKQYLQQLLAKGLYRPVDNALLVYQLETTDGHIQTGVIADIPYSDYEEDAIRIHEYTRKEKEKGLAKYIKKVGVVPSPVCITYPQHTGITEITQRITQQPPDIELTTDITQRAWVITDANIQSELRYHFQQVGVSYLADGHHRIASGHRFAKKCRQQNPEHTGNEPYNYMLGVLFPDNEMRIHAYNRCVKHLPIKPATLLRMLESDFLVEKHDNKYHAQPMNRQEFGMLLGHNWYKLICKPHIVPTDPVGSLAVSILQQRILAPMLGISDPQRDDRLEYISGDSHIAGMEQAIAAGFEVVFATFPTAIQEMMAVADCGQIMPPKSTWFAPKVRSGIFIRFRK</sequence>
<dbReference type="EMBL" id="WHNW01000001">
    <property type="protein sequence ID" value="MPV85238.1"/>
    <property type="molecule type" value="Genomic_DNA"/>
</dbReference>
<organism evidence="1 2">
    <name type="scientific">Ostreibacterium oceani</name>
    <dbReference type="NCBI Taxonomy" id="2654998"/>
    <lineage>
        <taxon>Bacteria</taxon>
        <taxon>Pseudomonadati</taxon>
        <taxon>Pseudomonadota</taxon>
        <taxon>Gammaproteobacteria</taxon>
        <taxon>Cardiobacteriales</taxon>
        <taxon>Ostreibacteriaceae</taxon>
        <taxon>Ostreibacterium</taxon>
    </lineage>
</organism>
<dbReference type="AlphaFoldDB" id="A0A6N7EXP4"/>
<dbReference type="PIRSF" id="PIRSF033563">
    <property type="entry name" value="UCP033563"/>
    <property type="match status" value="1"/>
</dbReference>
<dbReference type="Pfam" id="PF06245">
    <property type="entry name" value="DUF1015"/>
    <property type="match status" value="1"/>
</dbReference>
<name>A0A6N7EXP4_9GAMM</name>
<protein>
    <submittedName>
        <fullName evidence="1">DUF1015 family protein</fullName>
    </submittedName>
</protein>
<dbReference type="InParanoid" id="A0A6N7EXP4"/>
<keyword evidence="2" id="KW-1185">Reference proteome</keyword>
<dbReference type="RefSeq" id="WP_152808293.1">
    <property type="nucleotide sequence ID" value="NZ_WHNW01000001.1"/>
</dbReference>
<evidence type="ECO:0000313" key="2">
    <source>
        <dbReference type="Proteomes" id="UP000471298"/>
    </source>
</evidence>